<dbReference type="AlphaFoldDB" id="A0A0D8HFZ0"/>
<sequence>MVLNQLVGIRSSFNNFSLTTTSEAPFITELRLIERIHNHIELIYCLILRADQGKGVFVDVARKHSGMVTGSLEAHIWKDQLPIYKKPPLRNTAELWAWAREV</sequence>
<organism evidence="1 2">
    <name type="scientific">Acidithrix ferrooxidans</name>
    <dbReference type="NCBI Taxonomy" id="1280514"/>
    <lineage>
        <taxon>Bacteria</taxon>
        <taxon>Bacillati</taxon>
        <taxon>Actinomycetota</taxon>
        <taxon>Acidimicrobiia</taxon>
        <taxon>Acidimicrobiales</taxon>
        <taxon>Acidimicrobiaceae</taxon>
        <taxon>Acidithrix</taxon>
    </lineage>
</organism>
<protein>
    <submittedName>
        <fullName evidence="1">Uncharacterized protein</fullName>
    </submittedName>
</protein>
<reference evidence="1 2" key="1">
    <citation type="submission" date="2015-01" db="EMBL/GenBank/DDBJ databases">
        <title>Draft genome of the acidophilic iron oxidizer Acidithrix ferrooxidans strain Py-F3.</title>
        <authorList>
            <person name="Poehlein A."/>
            <person name="Eisen S."/>
            <person name="Schloemann M."/>
            <person name="Johnson B.D."/>
            <person name="Daniel R."/>
            <person name="Muehling M."/>
        </authorList>
    </citation>
    <scope>NUCLEOTIDE SEQUENCE [LARGE SCALE GENOMIC DNA]</scope>
    <source>
        <strain evidence="1 2">Py-F3</strain>
    </source>
</reference>
<gene>
    <name evidence="1" type="ORF">AXFE_31820</name>
</gene>
<evidence type="ECO:0000313" key="1">
    <source>
        <dbReference type="EMBL" id="KJF15971.1"/>
    </source>
</evidence>
<comment type="caution">
    <text evidence="1">The sequence shown here is derived from an EMBL/GenBank/DDBJ whole genome shotgun (WGS) entry which is preliminary data.</text>
</comment>
<accession>A0A0D8HFZ0</accession>
<proteinExistence type="predicted"/>
<dbReference type="EMBL" id="JXYS01000107">
    <property type="protein sequence ID" value="KJF15971.1"/>
    <property type="molecule type" value="Genomic_DNA"/>
</dbReference>
<dbReference type="Proteomes" id="UP000032360">
    <property type="component" value="Unassembled WGS sequence"/>
</dbReference>
<evidence type="ECO:0000313" key="2">
    <source>
        <dbReference type="Proteomes" id="UP000032360"/>
    </source>
</evidence>
<keyword evidence="2" id="KW-1185">Reference proteome</keyword>
<name>A0A0D8HFZ0_9ACTN</name>